<dbReference type="SUPFAM" id="SSF53756">
    <property type="entry name" value="UDP-Glycosyltransferase/glycogen phosphorylase"/>
    <property type="match status" value="1"/>
</dbReference>
<name>A0ABR7VH82_VIRHA</name>
<feature type="domain" description="Glycosyl transferase family 28 C-terminal" evidence="2">
    <location>
        <begin position="189"/>
        <end position="336"/>
    </location>
</feature>
<organism evidence="3 4">
    <name type="scientific">Virgibacillus halodenitrificans</name>
    <name type="common">Bacillus halodenitrificans</name>
    <dbReference type="NCBI Taxonomy" id="1482"/>
    <lineage>
        <taxon>Bacteria</taxon>
        <taxon>Bacillati</taxon>
        <taxon>Bacillota</taxon>
        <taxon>Bacilli</taxon>
        <taxon>Bacillales</taxon>
        <taxon>Bacillaceae</taxon>
        <taxon>Virgibacillus</taxon>
    </lineage>
</organism>
<dbReference type="PANTHER" id="PTHR21015:SF22">
    <property type="entry name" value="GLYCOSYLTRANSFERASE"/>
    <property type="match status" value="1"/>
</dbReference>
<dbReference type="Gene3D" id="3.40.50.2000">
    <property type="entry name" value="Glycogen Phosphorylase B"/>
    <property type="match status" value="1"/>
</dbReference>
<keyword evidence="1" id="KW-0472">Membrane</keyword>
<proteinExistence type="predicted"/>
<comment type="caution">
    <text evidence="3">The sequence shown here is derived from an EMBL/GenBank/DDBJ whole genome shotgun (WGS) entry which is preliminary data.</text>
</comment>
<gene>
    <name evidence="3" type="primary">pseG</name>
    <name evidence="3" type="ORF">IC602_01550</name>
</gene>
<evidence type="ECO:0000313" key="4">
    <source>
        <dbReference type="Proteomes" id="UP000621631"/>
    </source>
</evidence>
<reference evidence="3 4" key="1">
    <citation type="submission" date="2020-09" db="EMBL/GenBank/DDBJ databases">
        <title>Draft Genome Sequences of Oil-Oxidizing Bacteria Halomonas titanicae, Marinobacter lutaoensis, and Virgibacillus halodenitrificans Isolated from Highly Saline Environments.</title>
        <authorList>
            <person name="Grouzdev D.S."/>
            <person name="Sokolova D.S."/>
            <person name="Semenova E.M."/>
            <person name="Borzenkov I.A."/>
            <person name="Bidzhieva S.K."/>
            <person name="Poltaraus A.B."/>
            <person name="Nazina T.N."/>
        </authorList>
    </citation>
    <scope>NUCLEOTIDE SEQUENCE [LARGE SCALE GENOMIC DNA]</scope>
    <source>
        <strain evidence="3 4">VKM B-3472D</strain>
    </source>
</reference>
<keyword evidence="4" id="KW-1185">Reference proteome</keyword>
<keyword evidence="3" id="KW-0378">Hydrolase</keyword>
<dbReference type="Pfam" id="PF04101">
    <property type="entry name" value="Glyco_tran_28_C"/>
    <property type="match status" value="1"/>
</dbReference>
<dbReference type="GO" id="GO:0016787">
    <property type="term" value="F:hydrolase activity"/>
    <property type="evidence" value="ECO:0007669"/>
    <property type="project" value="UniProtKB-KW"/>
</dbReference>
<evidence type="ECO:0000256" key="1">
    <source>
        <dbReference type="ARBA" id="ARBA00023136"/>
    </source>
</evidence>
<sequence>MNIVIRVDSAEEIGTGHLLRCLTLAEKLRQRECSVSFICRKLNGNVNKLILERKFTLYEIDSASTNSIPTWYKKYWKTDAEATINIIEKYAILIDLLIVDHYDLDYKWERLLKSFVNKIMVIDDLANRRHECQLLLDQNYKMDYKNKYDLLVPNKCKLLLGTNYLLIRDEFIKYKNSLKVRDGDINRILVFFGGTDPTRETLKTLHALMTFERNWEVDVIVGRTNPEKKRIKKLCCQVEQYNYYSQVNNISYFMKNADLAIGAGGATTWERCFMGLPSITFIVANNQKEVTRAVDNFGATINMGENVTEEMIVEKVETLIQYPNLVRKMSEQAIKLVKQEQIKNDLVIKEISSLIYS</sequence>
<dbReference type="Proteomes" id="UP000621631">
    <property type="component" value="Unassembled WGS sequence"/>
</dbReference>
<dbReference type="RefSeq" id="WP_189776687.1">
    <property type="nucleotide sequence ID" value="NZ_JACWEZ010000001.1"/>
</dbReference>
<dbReference type="Gene3D" id="3.40.50.11190">
    <property type="match status" value="1"/>
</dbReference>
<evidence type="ECO:0000259" key="2">
    <source>
        <dbReference type="Pfam" id="PF04101"/>
    </source>
</evidence>
<protein>
    <submittedName>
        <fullName evidence="3">UDP-2,4-diacetamido-2,4, 6-trideoxy-beta-L-altropyranose hydrolase</fullName>
        <ecNumber evidence="3">3.6.1.57</ecNumber>
    </submittedName>
</protein>
<dbReference type="InterPro" id="IPR020023">
    <property type="entry name" value="PseG"/>
</dbReference>
<dbReference type="EMBL" id="JACWEZ010000001">
    <property type="protein sequence ID" value="MBD1221294.1"/>
    <property type="molecule type" value="Genomic_DNA"/>
</dbReference>
<dbReference type="PANTHER" id="PTHR21015">
    <property type="entry name" value="UDP-N-ACETYLGLUCOSAMINE--N-ACETYLMURAMYL-(PENTAPEPTIDE) PYROPHOSPHORYL-UNDECAPRENOL N-ACETYLGLUCOSAMINE TRANSFERASE 1"/>
    <property type="match status" value="1"/>
</dbReference>
<evidence type="ECO:0000313" key="3">
    <source>
        <dbReference type="EMBL" id="MBD1221294.1"/>
    </source>
</evidence>
<dbReference type="InterPro" id="IPR007235">
    <property type="entry name" value="Glyco_trans_28_C"/>
</dbReference>
<accession>A0ABR7VH82</accession>
<dbReference type="NCBIfam" id="TIGR03590">
    <property type="entry name" value="PseG"/>
    <property type="match status" value="1"/>
</dbReference>
<dbReference type="EC" id="3.6.1.57" evidence="3"/>